<evidence type="ECO:0000256" key="8">
    <source>
        <dbReference type="SAM" id="MobiDB-lite"/>
    </source>
</evidence>
<feature type="compositionally biased region" description="Basic and acidic residues" evidence="8">
    <location>
        <begin position="1"/>
        <end position="10"/>
    </location>
</feature>
<feature type="transmembrane region" description="Helical" evidence="9">
    <location>
        <begin position="268"/>
        <end position="290"/>
    </location>
</feature>
<dbReference type="PROSITE" id="PS50105">
    <property type="entry name" value="SAM_DOMAIN"/>
    <property type="match status" value="2"/>
</dbReference>
<comment type="subcellular location">
    <subcellularLocation>
        <location evidence="1">Membrane</location>
        <topology evidence="1">Multi-pass membrane protein</topology>
    </subcellularLocation>
</comment>
<dbReference type="Gene3D" id="3.90.550.10">
    <property type="entry name" value="Spore Coat Polysaccharide Biosynthesis Protein SpsA, Chain A"/>
    <property type="match status" value="1"/>
</dbReference>
<evidence type="ECO:0000256" key="1">
    <source>
        <dbReference type="ARBA" id="ARBA00004141"/>
    </source>
</evidence>
<evidence type="ECO:0000256" key="3">
    <source>
        <dbReference type="ARBA" id="ARBA00022676"/>
    </source>
</evidence>
<feature type="transmembrane region" description="Helical" evidence="9">
    <location>
        <begin position="302"/>
        <end position="320"/>
    </location>
</feature>
<dbReference type="Pfam" id="PF03142">
    <property type="entry name" value="Chitin_synth_2"/>
    <property type="match status" value="1"/>
</dbReference>
<feature type="coiled-coil region" evidence="7">
    <location>
        <begin position="1231"/>
        <end position="1266"/>
    </location>
</feature>
<dbReference type="Pfam" id="PF07647">
    <property type="entry name" value="SAM_2"/>
    <property type="match status" value="1"/>
</dbReference>
<dbReference type="PANTHER" id="PTHR22914:SF41">
    <property type="entry name" value="CHITIN SYNTHASE 7"/>
    <property type="match status" value="1"/>
</dbReference>
<organism evidence="11 12">
    <name type="scientific">Clytia hemisphaerica</name>
    <dbReference type="NCBI Taxonomy" id="252671"/>
    <lineage>
        <taxon>Eukaryota</taxon>
        <taxon>Metazoa</taxon>
        <taxon>Cnidaria</taxon>
        <taxon>Hydrozoa</taxon>
        <taxon>Hydroidolina</taxon>
        <taxon>Leptothecata</taxon>
        <taxon>Obeliida</taxon>
        <taxon>Clytiidae</taxon>
        <taxon>Clytia</taxon>
    </lineage>
</organism>
<evidence type="ECO:0000256" key="9">
    <source>
        <dbReference type="SAM" id="Phobius"/>
    </source>
</evidence>
<name>A0A7M5WU24_9CNID</name>
<evidence type="ECO:0000256" key="4">
    <source>
        <dbReference type="ARBA" id="ARBA00022692"/>
    </source>
</evidence>
<feature type="domain" description="SAM" evidence="10">
    <location>
        <begin position="1469"/>
        <end position="1537"/>
    </location>
</feature>
<keyword evidence="6 9" id="KW-0472">Membrane</keyword>
<dbReference type="InterPro" id="IPR029044">
    <property type="entry name" value="Nucleotide-diphossugar_trans"/>
</dbReference>
<feature type="transmembrane region" description="Helical" evidence="9">
    <location>
        <begin position="1633"/>
        <end position="1655"/>
    </location>
</feature>
<dbReference type="GO" id="GO:0071944">
    <property type="term" value="C:cell periphery"/>
    <property type="evidence" value="ECO:0007669"/>
    <property type="project" value="TreeGrafter"/>
</dbReference>
<dbReference type="InterPro" id="IPR013761">
    <property type="entry name" value="SAM/pointed_sf"/>
</dbReference>
<dbReference type="GO" id="GO:0016020">
    <property type="term" value="C:membrane"/>
    <property type="evidence" value="ECO:0007669"/>
    <property type="project" value="UniProtKB-SubCell"/>
</dbReference>
<feature type="transmembrane region" description="Helical" evidence="9">
    <location>
        <begin position="1138"/>
        <end position="1158"/>
    </location>
</feature>
<dbReference type="Pfam" id="PF00536">
    <property type="entry name" value="SAM_1"/>
    <property type="match status" value="1"/>
</dbReference>
<keyword evidence="5 9" id="KW-1133">Transmembrane helix</keyword>
<feature type="transmembrane region" description="Helical" evidence="9">
    <location>
        <begin position="1061"/>
        <end position="1082"/>
    </location>
</feature>
<dbReference type="OrthoDB" id="370884at2759"/>
<feature type="transmembrane region" description="Helical" evidence="9">
    <location>
        <begin position="570"/>
        <end position="597"/>
    </location>
</feature>
<feature type="transmembrane region" description="Helical" evidence="9">
    <location>
        <begin position="1027"/>
        <end position="1049"/>
    </location>
</feature>
<feature type="region of interest" description="Disordered" evidence="8">
    <location>
        <begin position="1306"/>
        <end position="1328"/>
    </location>
</feature>
<proteinExistence type="predicted"/>
<dbReference type="InterPro" id="IPR001660">
    <property type="entry name" value="SAM"/>
</dbReference>
<reference evidence="11" key="1">
    <citation type="submission" date="2021-01" db="UniProtKB">
        <authorList>
            <consortium name="EnsemblMetazoa"/>
        </authorList>
    </citation>
    <scope>IDENTIFICATION</scope>
</reference>
<dbReference type="GO" id="GO:0006031">
    <property type="term" value="P:chitin biosynthetic process"/>
    <property type="evidence" value="ECO:0007669"/>
    <property type="project" value="TreeGrafter"/>
</dbReference>
<dbReference type="Proteomes" id="UP000594262">
    <property type="component" value="Unplaced"/>
</dbReference>
<feature type="transmembrane region" description="Helical" evidence="9">
    <location>
        <begin position="234"/>
        <end position="256"/>
    </location>
</feature>
<keyword evidence="3" id="KW-0328">Glycosyltransferase</keyword>
<evidence type="ECO:0000256" key="7">
    <source>
        <dbReference type="SAM" id="Coils"/>
    </source>
</evidence>
<dbReference type="SUPFAM" id="SSF53448">
    <property type="entry name" value="Nucleotide-diphospho-sugar transferases"/>
    <property type="match status" value="1"/>
</dbReference>
<evidence type="ECO:0000313" key="11">
    <source>
        <dbReference type="EnsemblMetazoa" id="CLYHEMP013098.2"/>
    </source>
</evidence>
<feature type="transmembrane region" description="Helical" evidence="9">
    <location>
        <begin position="378"/>
        <end position="396"/>
    </location>
</feature>
<dbReference type="InterPro" id="IPR004835">
    <property type="entry name" value="Chitin_synth"/>
</dbReference>
<feature type="transmembrane region" description="Helical" evidence="9">
    <location>
        <begin position="989"/>
        <end position="1015"/>
    </location>
</feature>
<evidence type="ECO:0000313" key="12">
    <source>
        <dbReference type="Proteomes" id="UP000594262"/>
    </source>
</evidence>
<feature type="compositionally biased region" description="Acidic residues" evidence="8">
    <location>
        <begin position="1306"/>
        <end position="1317"/>
    </location>
</feature>
<dbReference type="SMART" id="SM00454">
    <property type="entry name" value="SAM"/>
    <property type="match status" value="2"/>
</dbReference>
<evidence type="ECO:0000259" key="10">
    <source>
        <dbReference type="PROSITE" id="PS50105"/>
    </source>
</evidence>
<dbReference type="EnsemblMetazoa" id="CLYHEMT013098.2">
    <property type="protein sequence ID" value="CLYHEMP013098.2"/>
    <property type="gene ID" value="CLYHEMG013098"/>
</dbReference>
<keyword evidence="12" id="KW-1185">Reference proteome</keyword>
<evidence type="ECO:0000256" key="6">
    <source>
        <dbReference type="ARBA" id="ARBA00023136"/>
    </source>
</evidence>
<keyword evidence="4 9" id="KW-0812">Transmembrane</keyword>
<dbReference type="PANTHER" id="PTHR22914">
    <property type="entry name" value="CHITIN SYNTHASE"/>
    <property type="match status" value="1"/>
</dbReference>
<dbReference type="GO" id="GO:0004100">
    <property type="term" value="F:chitin synthase activity"/>
    <property type="evidence" value="ECO:0007669"/>
    <property type="project" value="UniProtKB-EC"/>
</dbReference>
<feature type="transmembrane region" description="Helical" evidence="9">
    <location>
        <begin position="540"/>
        <end position="558"/>
    </location>
</feature>
<feature type="transmembrane region" description="Helical" evidence="9">
    <location>
        <begin position="1602"/>
        <end position="1621"/>
    </location>
</feature>
<feature type="transmembrane region" description="Helical" evidence="9">
    <location>
        <begin position="350"/>
        <end position="372"/>
    </location>
</feature>
<dbReference type="Gene3D" id="1.10.150.50">
    <property type="entry name" value="Transcription Factor, Ets-1"/>
    <property type="match status" value="2"/>
</dbReference>
<accession>A0A7M5WU24</accession>
<feature type="transmembrane region" description="Helical" evidence="9">
    <location>
        <begin position="1170"/>
        <end position="1192"/>
    </location>
</feature>
<keyword evidence="7" id="KW-0175">Coiled coil</keyword>
<feature type="domain" description="SAM" evidence="10">
    <location>
        <begin position="1406"/>
        <end position="1464"/>
    </location>
</feature>
<feature type="transmembrane region" description="Helical" evidence="9">
    <location>
        <begin position="609"/>
        <end position="632"/>
    </location>
</feature>
<dbReference type="EC" id="2.4.1.16" evidence="2"/>
<evidence type="ECO:0000256" key="5">
    <source>
        <dbReference type="ARBA" id="ARBA00022989"/>
    </source>
</evidence>
<keyword evidence="3" id="KW-0808">Transferase</keyword>
<feature type="region of interest" description="Disordered" evidence="8">
    <location>
        <begin position="1"/>
        <end position="34"/>
    </location>
</feature>
<dbReference type="SUPFAM" id="SSF47769">
    <property type="entry name" value="SAM/Pointed domain"/>
    <property type="match status" value="2"/>
</dbReference>
<sequence length="1766" mass="203675">MTDEENRRSPAELNEPVVDGSSNSGSGSYEMQEPYMKPDYDLDHLINGGNTPNSTLGRTNPMIYEYEDSVYGGYNPRSEAGYPYDGRSHYDGKSQYGGTTIGRHSMYSPTVDGMTVDGMTVGTESVLGQPEHRFTVERKDVDSHMHRWYKKPSRTLSLLKFLLAVFVASVTLFCVVVSKLTVIGIAQGFVYHKPTDKALTDHFDTKHAFLCGKTTTNSTHYAVYENAEVCMREVVFVMLCIILMIPPAVTLIKLFVKTCRKITHPWPTKLAILWGAIGTLMESAGLSLFFVGLVMHVMDTDIVLILMNALFIIPVISQFTREINSLSDEEEMELSQRLYQKRRKIHIQNVILSFIAFIFQIIGIIGILYLLYDQRKDYKEIVIIPCAIILIGIGWSPEIRKLQIDHDLAYVWSDISEEALAEQNLPVAHRVRYFRSDSIADTTDTDSTVASTVSSYDKDKRRKSNISMLDKFQRRKSNIQDDARKVVVQTNTSRGKATLINCITKLIAIPIFMCIFTYVFQTADLTHVHHGFFYLTSDTTLFVMFVLHLLTSIFGYHLSWMSCSINLQRLCFAIPLTLATPVCIILVLTGSCGYVGLSECSAHLYSERGLIVALASIALWLGQFFATTYYAWKSQDFVMAEEATLFWVPTWDGSFLEQNMLLNRKNEATNEYFINYKSLVKKSHVYICTTMYHEADYEMEQFLFSIADIDRARKSEGRMFECHIWFDDGVRDTTLKTFALQLISLLPRTIQVELASAKKFQTPYGMELRWTLPGGLPFHLHLKDTFKVRNKKRWSQVMYMSYILDFRERENQDYSYILTTDADVQFHPEDVSALMDFMSRDPSVGAVCGRTKPKGTGPIAWYQMFDYAIDSWLLKVAEHVMGSVLCSPGCFSIYRCRAIEDVLPEYASSVGSAIEFLRKDMGEDRWLCTLMMERGWRLDYCASATVTTYCPEEFNEFFKQRKRWGPSRMANQALLIQRQKEIRMSNDDVNIVFIVYQVIMLVSIIIGPGTAILIVSSGLHAAFPSTITLIESFCINVAIVVYFVWVCLYKKQEKQLRVAQFLTFVYAMLMTVTIVGFMVTIADDLYKQRMEGDSYYIQNVTDIYPLPADYDISKIPSDNIVTINSLNYTVINTFQLQFTPPTLFLFFLAGMFLTTALLHGGECLQLVHGLWYLLCLPSSYIFLMIFSIANIADRSWGTREERPQLHKPVVEDISIPKILWIKLRQVFFCCFKEETEKLLNMKREMEENVNKEEREKQKRLEETNQKAWWLAHKNQPTIEQKRFIQFNESDEELSDEEPMIFKEGFSDGETEESDNDKEVDSIGFGKNAEDEKENSTKSVWAKARNVIGRYTSQRRKDFEWNMLEEANQYDFEQAYTSGYDQYGTYTGGYQQYLSNDDDECFCTVLIEDWLYGTYSVYISLFKDAGYDDTTFLMGMKEPDLIEIGIENRGHRKKILSEIHRLPPEDMDQNVPEDVYQWLVLLGLGQYWMKFQENSYDEPNFLADLKLMDKPMLSKTFGINKPGHLKKLVKAIKKLKYPTSAQRKIRDAKRALDKVQTYNLAEDNINEHIFWEQLRKVCLHNEEDAFSQSDELKSKLMELRNSVLVVFAVFNVLWLVVMMGILNQGEKLKLYNSNFLSVTFLVIYVLMFVIQFYTLVIHRISTWMHFVSRTPFKPGASKTAAWDFNDDEVKEEPAHEELEEHGEVLAWNLRRRSIGRTIAAKARVKSILGGKSMKRAKVHEVNKITTSSVKKPYEWVEPKKIRSFPLS</sequence>
<evidence type="ECO:0000256" key="2">
    <source>
        <dbReference type="ARBA" id="ARBA00012543"/>
    </source>
</evidence>
<feature type="transmembrane region" description="Helical" evidence="9">
    <location>
        <begin position="161"/>
        <end position="186"/>
    </location>
</feature>
<feature type="transmembrane region" description="Helical" evidence="9">
    <location>
        <begin position="499"/>
        <end position="520"/>
    </location>
</feature>
<protein>
    <recommendedName>
        <fullName evidence="2">chitin synthase</fullName>
        <ecNumber evidence="2">2.4.1.16</ecNumber>
    </recommendedName>
</protein>